<organism evidence="1 2">
    <name type="scientific">Acaulospora colombiana</name>
    <dbReference type="NCBI Taxonomy" id="27376"/>
    <lineage>
        <taxon>Eukaryota</taxon>
        <taxon>Fungi</taxon>
        <taxon>Fungi incertae sedis</taxon>
        <taxon>Mucoromycota</taxon>
        <taxon>Glomeromycotina</taxon>
        <taxon>Glomeromycetes</taxon>
        <taxon>Diversisporales</taxon>
        <taxon>Acaulosporaceae</taxon>
        <taxon>Acaulospora</taxon>
    </lineage>
</organism>
<dbReference type="EMBL" id="CAJVPT010002592">
    <property type="protein sequence ID" value="CAG8483971.1"/>
    <property type="molecule type" value="Genomic_DNA"/>
</dbReference>
<name>A0ACA9KNG1_9GLOM</name>
<comment type="caution">
    <text evidence="1">The sequence shown here is derived from an EMBL/GenBank/DDBJ whole genome shotgun (WGS) entry which is preliminary data.</text>
</comment>
<evidence type="ECO:0000313" key="2">
    <source>
        <dbReference type="Proteomes" id="UP000789525"/>
    </source>
</evidence>
<dbReference type="Proteomes" id="UP000789525">
    <property type="component" value="Unassembled WGS sequence"/>
</dbReference>
<reference evidence="1" key="1">
    <citation type="submission" date="2021-06" db="EMBL/GenBank/DDBJ databases">
        <authorList>
            <person name="Kallberg Y."/>
            <person name="Tangrot J."/>
            <person name="Rosling A."/>
        </authorList>
    </citation>
    <scope>NUCLEOTIDE SEQUENCE</scope>
    <source>
        <strain evidence="1">CL356</strain>
    </source>
</reference>
<proteinExistence type="predicted"/>
<accession>A0ACA9KNG1</accession>
<keyword evidence="2" id="KW-1185">Reference proteome</keyword>
<gene>
    <name evidence="1" type="ORF">ACOLOM_LOCUS2100</name>
</gene>
<protein>
    <submittedName>
        <fullName evidence="1">7306_t:CDS:1</fullName>
    </submittedName>
</protein>
<evidence type="ECO:0000313" key="1">
    <source>
        <dbReference type="EMBL" id="CAG8483971.1"/>
    </source>
</evidence>
<sequence>MTAGTKKLGLHGISLIANLRKALRSPDSTQYVYGYRITIVGLFVGYRDRA</sequence>